<dbReference type="EMBL" id="MU150239">
    <property type="protein sequence ID" value="KAF9466932.1"/>
    <property type="molecule type" value="Genomic_DNA"/>
</dbReference>
<organism evidence="1 2">
    <name type="scientific">Collybia nuda</name>
    <dbReference type="NCBI Taxonomy" id="64659"/>
    <lineage>
        <taxon>Eukaryota</taxon>
        <taxon>Fungi</taxon>
        <taxon>Dikarya</taxon>
        <taxon>Basidiomycota</taxon>
        <taxon>Agaricomycotina</taxon>
        <taxon>Agaricomycetes</taxon>
        <taxon>Agaricomycetidae</taxon>
        <taxon>Agaricales</taxon>
        <taxon>Tricholomatineae</taxon>
        <taxon>Clitocybaceae</taxon>
        <taxon>Collybia</taxon>
    </lineage>
</organism>
<dbReference type="OrthoDB" id="2745898at2759"/>
<name>A0A9P5YDN0_9AGAR</name>
<sequence>MHVPLNRMPPLPQELVNMIIHHLQLPTDYNTLLACCLVCRAFLPAALSKLHFAAYIEKRNVRRASERLTPNVAQYICEVYLHSSHENSSWLSDGPLVVILRQLLHLQKVRLHHCTWSALSSDLRAEIIRIFQGQRFRHVQIFGVEGLPLTLFESFTNLRHLDISSISLQTPSQGPQFTPPIIPIDRSLIGRAGPAKIPIHLESLGLAVLSGELPSVSVEVQKKDMISVLDFLLNPSTSLDVTRLSTISFDTEPLSKEFEHGLGRLLDACCTSVGHVKMYSPVYANYESFKSTSISFKRLCCLKSLVILVSHIQNGVMRWLARILGTFEPLNAIEKIQIVFILHDDHHQVTYNEWKFLNSVFMLPGSTSLSRLIVEWSIFPGALTLDEEHGFAFEDMVKSNLPYLSSRNILEVRKMQLSHNDLFSLDRNLVTPY</sequence>
<evidence type="ECO:0000313" key="1">
    <source>
        <dbReference type="EMBL" id="KAF9466932.1"/>
    </source>
</evidence>
<dbReference type="InterPro" id="IPR036047">
    <property type="entry name" value="F-box-like_dom_sf"/>
</dbReference>
<dbReference type="AlphaFoldDB" id="A0A9P5YDN0"/>
<reference evidence="1" key="1">
    <citation type="submission" date="2020-11" db="EMBL/GenBank/DDBJ databases">
        <authorList>
            <consortium name="DOE Joint Genome Institute"/>
            <person name="Ahrendt S."/>
            <person name="Riley R."/>
            <person name="Andreopoulos W."/>
            <person name="Labutti K."/>
            <person name="Pangilinan J."/>
            <person name="Ruiz-Duenas F.J."/>
            <person name="Barrasa J.M."/>
            <person name="Sanchez-Garcia M."/>
            <person name="Camarero S."/>
            <person name="Miyauchi S."/>
            <person name="Serrano A."/>
            <person name="Linde D."/>
            <person name="Babiker R."/>
            <person name="Drula E."/>
            <person name="Ayuso-Fernandez I."/>
            <person name="Pacheco R."/>
            <person name="Padilla G."/>
            <person name="Ferreira P."/>
            <person name="Barriuso J."/>
            <person name="Kellner H."/>
            <person name="Castanera R."/>
            <person name="Alfaro M."/>
            <person name="Ramirez L."/>
            <person name="Pisabarro A.G."/>
            <person name="Kuo A."/>
            <person name="Tritt A."/>
            <person name="Lipzen A."/>
            <person name="He G."/>
            <person name="Yan M."/>
            <person name="Ng V."/>
            <person name="Cullen D."/>
            <person name="Martin F."/>
            <person name="Rosso M.-N."/>
            <person name="Henrissat B."/>
            <person name="Hibbett D."/>
            <person name="Martinez A.T."/>
            <person name="Grigoriev I.V."/>
        </authorList>
    </citation>
    <scope>NUCLEOTIDE SEQUENCE</scope>
    <source>
        <strain evidence="1">CBS 247.69</strain>
    </source>
</reference>
<protein>
    <recommendedName>
        <fullName evidence="3">F-box domain-containing protein</fullName>
    </recommendedName>
</protein>
<dbReference type="Proteomes" id="UP000807353">
    <property type="component" value="Unassembled WGS sequence"/>
</dbReference>
<proteinExistence type="predicted"/>
<accession>A0A9P5YDN0</accession>
<comment type="caution">
    <text evidence="1">The sequence shown here is derived from an EMBL/GenBank/DDBJ whole genome shotgun (WGS) entry which is preliminary data.</text>
</comment>
<keyword evidence="2" id="KW-1185">Reference proteome</keyword>
<gene>
    <name evidence="1" type="ORF">BDZ94DRAFT_1319097</name>
</gene>
<evidence type="ECO:0000313" key="2">
    <source>
        <dbReference type="Proteomes" id="UP000807353"/>
    </source>
</evidence>
<dbReference type="SUPFAM" id="SSF81383">
    <property type="entry name" value="F-box domain"/>
    <property type="match status" value="1"/>
</dbReference>
<evidence type="ECO:0008006" key="3">
    <source>
        <dbReference type="Google" id="ProtNLM"/>
    </source>
</evidence>